<evidence type="ECO:0000256" key="1">
    <source>
        <dbReference type="ARBA" id="ARBA00001974"/>
    </source>
</evidence>
<dbReference type="PANTHER" id="PTHR19370:SF184">
    <property type="entry name" value="NADH-CYTOCHROME B5 REDUCTASE-LIKE"/>
    <property type="match status" value="1"/>
</dbReference>
<evidence type="ECO:0000256" key="5">
    <source>
        <dbReference type="ARBA" id="ARBA00023002"/>
    </source>
</evidence>
<evidence type="ECO:0000256" key="2">
    <source>
        <dbReference type="ARBA" id="ARBA00006105"/>
    </source>
</evidence>
<feature type="region of interest" description="Disordered" evidence="7">
    <location>
        <begin position="24"/>
        <end position="43"/>
    </location>
</feature>
<feature type="binding site" evidence="6">
    <location>
        <position position="139"/>
    </location>
    <ligand>
        <name>FAD</name>
        <dbReference type="ChEBI" id="CHEBI:57692"/>
    </ligand>
</feature>
<feature type="binding site" evidence="6">
    <location>
        <position position="155"/>
    </location>
    <ligand>
        <name>FAD</name>
        <dbReference type="ChEBI" id="CHEBI:57692"/>
    </ligand>
</feature>
<dbReference type="OrthoDB" id="432685at2759"/>
<dbReference type="Pfam" id="PF00970">
    <property type="entry name" value="FAD_binding_6"/>
    <property type="match status" value="1"/>
</dbReference>
<organism evidence="9 10">
    <name type="scientific">Aphis craccivora</name>
    <name type="common">Cowpea aphid</name>
    <dbReference type="NCBI Taxonomy" id="307492"/>
    <lineage>
        <taxon>Eukaryota</taxon>
        <taxon>Metazoa</taxon>
        <taxon>Ecdysozoa</taxon>
        <taxon>Arthropoda</taxon>
        <taxon>Hexapoda</taxon>
        <taxon>Insecta</taxon>
        <taxon>Pterygota</taxon>
        <taxon>Neoptera</taxon>
        <taxon>Paraneoptera</taxon>
        <taxon>Hemiptera</taxon>
        <taxon>Sternorrhyncha</taxon>
        <taxon>Aphidomorpha</taxon>
        <taxon>Aphidoidea</taxon>
        <taxon>Aphididae</taxon>
        <taxon>Aphidini</taxon>
        <taxon>Aphis</taxon>
        <taxon>Aphis</taxon>
    </lineage>
</organism>
<keyword evidence="3 6" id="KW-0285">Flavoprotein</keyword>
<feature type="binding site" evidence="6">
    <location>
        <position position="140"/>
    </location>
    <ligand>
        <name>FAD</name>
        <dbReference type="ChEBI" id="CHEBI:57692"/>
    </ligand>
</feature>
<evidence type="ECO:0000313" key="10">
    <source>
        <dbReference type="Proteomes" id="UP000478052"/>
    </source>
</evidence>
<dbReference type="InterPro" id="IPR017927">
    <property type="entry name" value="FAD-bd_FR_type"/>
</dbReference>
<evidence type="ECO:0000256" key="6">
    <source>
        <dbReference type="PIRSR" id="PIRSR601834-1"/>
    </source>
</evidence>
<reference evidence="9 10" key="1">
    <citation type="submission" date="2019-08" db="EMBL/GenBank/DDBJ databases">
        <title>Whole genome of Aphis craccivora.</title>
        <authorList>
            <person name="Voronova N.V."/>
            <person name="Shulinski R.S."/>
            <person name="Bandarenka Y.V."/>
            <person name="Zhorov D.G."/>
            <person name="Warner D."/>
        </authorList>
    </citation>
    <scope>NUCLEOTIDE SEQUENCE [LARGE SCALE GENOMIC DNA]</scope>
    <source>
        <strain evidence="9">180601</strain>
        <tissue evidence="9">Whole Body</tissue>
    </source>
</reference>
<evidence type="ECO:0000256" key="3">
    <source>
        <dbReference type="ARBA" id="ARBA00022630"/>
    </source>
</evidence>
<feature type="domain" description="FAD-binding FR-type" evidence="8">
    <location>
        <begin position="87"/>
        <end position="189"/>
    </location>
</feature>
<dbReference type="AlphaFoldDB" id="A0A6G0YIB1"/>
<evidence type="ECO:0000256" key="7">
    <source>
        <dbReference type="SAM" id="MobiDB-lite"/>
    </source>
</evidence>
<accession>A0A6G0YIB1</accession>
<dbReference type="SUPFAM" id="SSF63380">
    <property type="entry name" value="Riboflavin synthase domain-like"/>
    <property type="match status" value="1"/>
</dbReference>
<feature type="compositionally biased region" description="Basic and acidic residues" evidence="7">
    <location>
        <begin position="30"/>
        <end position="43"/>
    </location>
</feature>
<dbReference type="CDD" id="cd06183">
    <property type="entry name" value="cyt_b5_reduct_like"/>
    <property type="match status" value="1"/>
</dbReference>
<proteinExistence type="inferred from homology"/>
<dbReference type="InterPro" id="IPR019180">
    <property type="entry name" value="Oxidoreductase-like_N"/>
</dbReference>
<protein>
    <submittedName>
        <fullName evidence="9">NADH-cytochrome b5 reductase-like</fullName>
    </submittedName>
</protein>
<dbReference type="EMBL" id="VUJU01003825">
    <property type="protein sequence ID" value="KAF0756563.1"/>
    <property type="molecule type" value="Genomic_DNA"/>
</dbReference>
<dbReference type="Gene3D" id="3.40.50.80">
    <property type="entry name" value="Nucleotide-binding domain of ferredoxin-NADP reductase (FNR) module"/>
    <property type="match status" value="1"/>
</dbReference>
<dbReference type="Proteomes" id="UP000478052">
    <property type="component" value="Unassembled WGS sequence"/>
</dbReference>
<comment type="cofactor">
    <cofactor evidence="1 6">
        <name>FAD</name>
        <dbReference type="ChEBI" id="CHEBI:57692"/>
    </cofactor>
</comment>
<feature type="binding site" evidence="6">
    <location>
        <position position="157"/>
    </location>
    <ligand>
        <name>FAD</name>
        <dbReference type="ChEBI" id="CHEBI:57692"/>
    </ligand>
</feature>
<name>A0A6G0YIB1_APHCR</name>
<dbReference type="InterPro" id="IPR008333">
    <property type="entry name" value="Cbr1-like_FAD-bd_dom"/>
</dbReference>
<dbReference type="InterPro" id="IPR001834">
    <property type="entry name" value="CBR-like"/>
</dbReference>
<dbReference type="InterPro" id="IPR039261">
    <property type="entry name" value="FNR_nucleotide-bd"/>
</dbReference>
<dbReference type="PRINTS" id="PR00406">
    <property type="entry name" value="CYTB5RDTASE"/>
</dbReference>
<dbReference type="InterPro" id="IPR017938">
    <property type="entry name" value="Riboflavin_synthase-like_b-brl"/>
</dbReference>
<sequence>MIVRVSRRVRSLCDNLLKLRRQLSSAHQPPRHDMYDPPPERPSESDCCGNGCAECVFDVYDREYARWRHRRRTGQGDRLRRDLLSATKCMPYRIVSARPLGDDDVHAYTFAATPAASGRLPIAYTQHVHVRLADGLDRPYTPVAVADDGCSFDVLVKAYPGGRFTGRLLEMSVDDVVAVRGPYGGVRYDGYDSVVMFAGGTGVAAFVGLIGSALDDDKCETLLRLHYSCKTLDGVLMRKELADYAAYWNCAVHLYLTREHDWSQRSKSFWYIENITKGRISQDCVAKIVDKQQNLKTLWLICGNDEFNRYVFNSLVDYNIKRDDIRLLNNTTKDFEVS</sequence>
<dbReference type="Gene3D" id="2.40.30.10">
    <property type="entry name" value="Translation factors"/>
    <property type="match status" value="1"/>
</dbReference>
<evidence type="ECO:0000259" key="8">
    <source>
        <dbReference type="PROSITE" id="PS51384"/>
    </source>
</evidence>
<dbReference type="GO" id="GO:0016491">
    <property type="term" value="F:oxidoreductase activity"/>
    <property type="evidence" value="ECO:0007669"/>
    <property type="project" value="UniProtKB-KW"/>
</dbReference>
<gene>
    <name evidence="9" type="ORF">FWK35_00013056</name>
</gene>
<comment type="caution">
    <text evidence="9">The sequence shown here is derived from an EMBL/GenBank/DDBJ whole genome shotgun (WGS) entry which is preliminary data.</text>
</comment>
<comment type="similarity">
    <text evidence="2">Belongs to the flavoprotein pyridine nucleotide cytochrome reductase family.</text>
</comment>
<dbReference type="PANTHER" id="PTHR19370">
    <property type="entry name" value="NADH-CYTOCHROME B5 REDUCTASE"/>
    <property type="match status" value="1"/>
</dbReference>
<dbReference type="InterPro" id="IPR001433">
    <property type="entry name" value="OxRdtase_FAD/NAD-bd"/>
</dbReference>
<dbReference type="Pfam" id="PF00175">
    <property type="entry name" value="NAD_binding_1"/>
    <property type="match status" value="1"/>
</dbReference>
<feature type="binding site" evidence="6">
    <location>
        <position position="138"/>
    </location>
    <ligand>
        <name>FAD</name>
        <dbReference type="ChEBI" id="CHEBI:57692"/>
    </ligand>
</feature>
<keyword evidence="4 6" id="KW-0274">FAD</keyword>
<keyword evidence="5" id="KW-0560">Oxidoreductase</keyword>
<evidence type="ECO:0000256" key="4">
    <source>
        <dbReference type="ARBA" id="ARBA00022827"/>
    </source>
</evidence>
<keyword evidence="10" id="KW-1185">Reference proteome</keyword>
<dbReference type="Pfam" id="PF09791">
    <property type="entry name" value="Oxidored-like"/>
    <property type="match status" value="1"/>
</dbReference>
<evidence type="ECO:0000313" key="9">
    <source>
        <dbReference type="EMBL" id="KAF0756563.1"/>
    </source>
</evidence>
<dbReference type="PROSITE" id="PS51384">
    <property type="entry name" value="FAD_FR"/>
    <property type="match status" value="1"/>
</dbReference>
<dbReference type="SUPFAM" id="SSF52343">
    <property type="entry name" value="Ferredoxin reductase-like, C-terminal NADP-linked domain"/>
    <property type="match status" value="1"/>
</dbReference>